<evidence type="ECO:0000256" key="3">
    <source>
        <dbReference type="ARBA" id="ARBA00022617"/>
    </source>
</evidence>
<dbReference type="VEuPathDB" id="FungiDB:BD410DRAFT_64614"/>
<feature type="region of interest" description="Disordered" evidence="8">
    <location>
        <begin position="140"/>
        <end position="159"/>
    </location>
</feature>
<evidence type="ECO:0000313" key="11">
    <source>
        <dbReference type="Proteomes" id="UP000294933"/>
    </source>
</evidence>
<evidence type="ECO:0000256" key="8">
    <source>
        <dbReference type="SAM" id="MobiDB-lite"/>
    </source>
</evidence>
<feature type="compositionally biased region" description="Basic and acidic residues" evidence="8">
    <location>
        <begin position="140"/>
        <end position="150"/>
    </location>
</feature>
<dbReference type="GO" id="GO:0046872">
    <property type="term" value="F:metal ion binding"/>
    <property type="evidence" value="ECO:0007669"/>
    <property type="project" value="UniProtKB-KW"/>
</dbReference>
<evidence type="ECO:0000313" key="10">
    <source>
        <dbReference type="EMBL" id="TDL24855.1"/>
    </source>
</evidence>
<evidence type="ECO:0000256" key="4">
    <source>
        <dbReference type="ARBA" id="ARBA00022723"/>
    </source>
</evidence>
<dbReference type="SUPFAM" id="SSF47571">
    <property type="entry name" value="Cloroperoxidase"/>
    <property type="match status" value="1"/>
</dbReference>
<evidence type="ECO:0000256" key="7">
    <source>
        <dbReference type="ARBA" id="ARBA00025795"/>
    </source>
</evidence>
<reference evidence="10 11" key="1">
    <citation type="submission" date="2018-06" db="EMBL/GenBank/DDBJ databases">
        <title>A transcriptomic atlas of mushroom development highlights an independent origin of complex multicellularity.</title>
        <authorList>
            <consortium name="DOE Joint Genome Institute"/>
            <person name="Krizsan K."/>
            <person name="Almasi E."/>
            <person name="Merenyi Z."/>
            <person name="Sahu N."/>
            <person name="Viragh M."/>
            <person name="Koszo T."/>
            <person name="Mondo S."/>
            <person name="Kiss B."/>
            <person name="Balint B."/>
            <person name="Kues U."/>
            <person name="Barry K."/>
            <person name="Hegedus J.C."/>
            <person name="Henrissat B."/>
            <person name="Johnson J."/>
            <person name="Lipzen A."/>
            <person name="Ohm R."/>
            <person name="Nagy I."/>
            <person name="Pangilinan J."/>
            <person name="Yan J."/>
            <person name="Xiong Y."/>
            <person name="Grigoriev I.V."/>
            <person name="Hibbett D.S."/>
            <person name="Nagy L.G."/>
        </authorList>
    </citation>
    <scope>NUCLEOTIDE SEQUENCE [LARGE SCALE GENOMIC DNA]</scope>
    <source>
        <strain evidence="10 11">SZMC22713</strain>
    </source>
</reference>
<dbReference type="InterPro" id="IPR000028">
    <property type="entry name" value="Chloroperoxidase"/>
</dbReference>
<keyword evidence="5" id="KW-0560">Oxidoreductase</keyword>
<dbReference type="EMBL" id="ML170165">
    <property type="protein sequence ID" value="TDL24855.1"/>
    <property type="molecule type" value="Genomic_DNA"/>
</dbReference>
<evidence type="ECO:0000256" key="6">
    <source>
        <dbReference type="ARBA" id="ARBA00023004"/>
    </source>
</evidence>
<keyword evidence="4" id="KW-0479">Metal-binding</keyword>
<dbReference type="PANTHER" id="PTHR33577">
    <property type="entry name" value="STERIGMATOCYSTIN BIOSYNTHESIS PEROXIDASE STCC-RELATED"/>
    <property type="match status" value="1"/>
</dbReference>
<dbReference type="PANTHER" id="PTHR33577:SF9">
    <property type="entry name" value="PEROXIDASE STCC"/>
    <property type="match status" value="1"/>
</dbReference>
<evidence type="ECO:0000259" key="9">
    <source>
        <dbReference type="PROSITE" id="PS51405"/>
    </source>
</evidence>
<dbReference type="PROSITE" id="PS51405">
    <property type="entry name" value="HEME_HALOPEROXIDASE"/>
    <property type="match status" value="1"/>
</dbReference>
<dbReference type="Gene3D" id="1.10.489.10">
    <property type="entry name" value="Chloroperoxidase-like"/>
    <property type="match status" value="1"/>
</dbReference>
<dbReference type="GO" id="GO:0004601">
    <property type="term" value="F:peroxidase activity"/>
    <property type="evidence" value="ECO:0007669"/>
    <property type="project" value="UniProtKB-KW"/>
</dbReference>
<keyword evidence="2" id="KW-0575">Peroxidase</keyword>
<name>A0A4Y7QBN5_9AGAM</name>
<feature type="domain" description="Heme haloperoxidase family profile" evidence="9">
    <location>
        <begin position="5"/>
        <end position="275"/>
    </location>
</feature>
<dbReference type="STRING" id="50990.A0A4Y7QBN5"/>
<evidence type="ECO:0000256" key="1">
    <source>
        <dbReference type="ARBA" id="ARBA00001970"/>
    </source>
</evidence>
<evidence type="ECO:0000256" key="5">
    <source>
        <dbReference type="ARBA" id="ARBA00023002"/>
    </source>
</evidence>
<dbReference type="OrthoDB" id="407298at2759"/>
<keyword evidence="3" id="KW-0349">Heme</keyword>
<evidence type="ECO:0000256" key="2">
    <source>
        <dbReference type="ARBA" id="ARBA00022559"/>
    </source>
</evidence>
<dbReference type="InterPro" id="IPR036851">
    <property type="entry name" value="Chloroperoxidase-like_sf"/>
</dbReference>
<proteinExistence type="inferred from homology"/>
<sequence length="311" mass="35101">MLLDNEHPFIAPTSGDSRSLCPVLNALANHGYLNRDGKDVAPHEIASALHTGLGLSMSLAHSMSANAFISETIPTAKNYAFKGVFAEGETRLAPRKDLAEIWRTELPPAEGCEAFLRNLLTVKWAHALLQSIKEHDDAFAENSGVRDRSESVVPPPDGYSNHATLPLPSRIWPYLRIKIHELYEADLMRENLDMRSLDSPKISDKPHSKGLRKWELFVMVFGDAAFDSEGNYKRWIHGDTLTTVLRDQRLPEPVARKVREQRNFGHVLDLEDITAWISLECRGVSEGCLEAEGRDWVFDAIRKLGPVWWRK</sequence>
<dbReference type="Pfam" id="PF01328">
    <property type="entry name" value="Peroxidase_2"/>
    <property type="match status" value="1"/>
</dbReference>
<gene>
    <name evidence="10" type="ORF">BD410DRAFT_64614</name>
</gene>
<accession>A0A4Y7QBN5</accession>
<organism evidence="10 11">
    <name type="scientific">Rickenella mellea</name>
    <dbReference type="NCBI Taxonomy" id="50990"/>
    <lineage>
        <taxon>Eukaryota</taxon>
        <taxon>Fungi</taxon>
        <taxon>Dikarya</taxon>
        <taxon>Basidiomycota</taxon>
        <taxon>Agaricomycotina</taxon>
        <taxon>Agaricomycetes</taxon>
        <taxon>Hymenochaetales</taxon>
        <taxon>Rickenellaceae</taxon>
        <taxon>Rickenella</taxon>
    </lineage>
</organism>
<keyword evidence="6" id="KW-0408">Iron</keyword>
<comment type="cofactor">
    <cofactor evidence="1">
        <name>heme b</name>
        <dbReference type="ChEBI" id="CHEBI:60344"/>
    </cofactor>
</comment>
<dbReference type="AlphaFoldDB" id="A0A4Y7QBN5"/>
<comment type="similarity">
    <text evidence="7">Belongs to the chloroperoxidase family.</text>
</comment>
<dbReference type="Proteomes" id="UP000294933">
    <property type="component" value="Unassembled WGS sequence"/>
</dbReference>
<keyword evidence="11" id="KW-1185">Reference proteome</keyword>
<protein>
    <recommendedName>
        <fullName evidence="9">Heme haloperoxidase family profile domain-containing protein</fullName>
    </recommendedName>
</protein>